<accession>A0A919W0E8</accession>
<feature type="transmembrane region" description="Helical" evidence="1">
    <location>
        <begin position="24"/>
        <end position="42"/>
    </location>
</feature>
<keyword evidence="1" id="KW-0472">Membrane</keyword>
<reference evidence="2" key="1">
    <citation type="submission" date="2021-03" db="EMBL/GenBank/DDBJ databases">
        <title>Whole genome shotgun sequence of Actinoplanes consettensis NBRC 14913.</title>
        <authorList>
            <person name="Komaki H."/>
            <person name="Tamura T."/>
        </authorList>
    </citation>
    <scope>NUCLEOTIDE SEQUENCE</scope>
    <source>
        <strain evidence="2">NBRC 14913</strain>
    </source>
</reference>
<keyword evidence="1" id="KW-0812">Transmembrane</keyword>
<name>A0A919W0E8_9ACTN</name>
<proteinExistence type="predicted"/>
<dbReference type="EMBL" id="BOQP01000058">
    <property type="protein sequence ID" value="GIM83826.1"/>
    <property type="molecule type" value="Genomic_DNA"/>
</dbReference>
<dbReference type="Proteomes" id="UP000680865">
    <property type="component" value="Unassembled WGS sequence"/>
</dbReference>
<sequence length="76" mass="8277">MMGMNDEKTRYAIRRRAVELTKRQWLSVAAMLVAGLTTTVVRLIAIPLAAGCIALGATAVLSALIIGFGRHPQRRE</sequence>
<keyword evidence="1" id="KW-1133">Transmembrane helix</keyword>
<gene>
    <name evidence="2" type="ORF">Aco04nite_88430</name>
</gene>
<evidence type="ECO:0000313" key="3">
    <source>
        <dbReference type="Proteomes" id="UP000680865"/>
    </source>
</evidence>
<comment type="caution">
    <text evidence="2">The sequence shown here is derived from an EMBL/GenBank/DDBJ whole genome shotgun (WGS) entry which is preliminary data.</text>
</comment>
<feature type="transmembrane region" description="Helical" evidence="1">
    <location>
        <begin position="48"/>
        <end position="68"/>
    </location>
</feature>
<keyword evidence="3" id="KW-1185">Reference proteome</keyword>
<protein>
    <submittedName>
        <fullName evidence="2">Uncharacterized protein</fullName>
    </submittedName>
</protein>
<evidence type="ECO:0000256" key="1">
    <source>
        <dbReference type="SAM" id="Phobius"/>
    </source>
</evidence>
<dbReference type="AlphaFoldDB" id="A0A919W0E8"/>
<evidence type="ECO:0000313" key="2">
    <source>
        <dbReference type="EMBL" id="GIM83826.1"/>
    </source>
</evidence>
<organism evidence="2 3">
    <name type="scientific">Winogradskya consettensis</name>
    <dbReference type="NCBI Taxonomy" id="113560"/>
    <lineage>
        <taxon>Bacteria</taxon>
        <taxon>Bacillati</taxon>
        <taxon>Actinomycetota</taxon>
        <taxon>Actinomycetes</taxon>
        <taxon>Micromonosporales</taxon>
        <taxon>Micromonosporaceae</taxon>
        <taxon>Winogradskya</taxon>
    </lineage>
</organism>